<feature type="region of interest" description="Disordered" evidence="1">
    <location>
        <begin position="32"/>
        <end position="63"/>
    </location>
</feature>
<evidence type="ECO:0000313" key="2">
    <source>
        <dbReference type="EMBL" id="ENI01629.1"/>
    </source>
</evidence>
<dbReference type="HOGENOM" id="CLU_2468889_0_0_1"/>
<dbReference type="EMBL" id="KB733467">
    <property type="protein sequence ID" value="ENI01629.1"/>
    <property type="molecule type" value="Genomic_DNA"/>
</dbReference>
<reference evidence="2 3" key="1">
    <citation type="journal article" date="2012" name="PLoS Pathog.">
        <title>Diverse lifestyles and strategies of plant pathogenesis encoded in the genomes of eighteen Dothideomycetes fungi.</title>
        <authorList>
            <person name="Ohm R.A."/>
            <person name="Feau N."/>
            <person name="Henrissat B."/>
            <person name="Schoch C.L."/>
            <person name="Horwitz B.A."/>
            <person name="Barry K.W."/>
            <person name="Condon B.J."/>
            <person name="Copeland A.C."/>
            <person name="Dhillon B."/>
            <person name="Glaser F."/>
            <person name="Hesse C.N."/>
            <person name="Kosti I."/>
            <person name="LaButti K."/>
            <person name="Lindquist E.A."/>
            <person name="Lucas S."/>
            <person name="Salamov A.A."/>
            <person name="Bradshaw R.E."/>
            <person name="Ciuffetti L."/>
            <person name="Hamelin R.C."/>
            <person name="Kema G.H.J."/>
            <person name="Lawrence C."/>
            <person name="Scott J.A."/>
            <person name="Spatafora J.W."/>
            <person name="Turgeon B.G."/>
            <person name="de Wit P.J.G.M."/>
            <person name="Zhong S."/>
            <person name="Goodwin S.B."/>
            <person name="Grigoriev I.V."/>
        </authorList>
    </citation>
    <scope>NUCLEOTIDE SEQUENCE [LARGE SCALE GENOMIC DNA]</scope>
    <source>
        <strain evidence="3">C4 / ATCC 48331 / race T</strain>
    </source>
</reference>
<gene>
    <name evidence="2" type="ORF">COCC4DRAFT_147362</name>
</gene>
<sequence>MHSETQSARTLRTCQDSKHVTCAEGAKKYKHKRSKTYDSGDSPVVSHLTTSPPVKYLTNGERTGSSAEKLPMAVCAIKIKIIECHIQI</sequence>
<protein>
    <submittedName>
        <fullName evidence="2">Uncharacterized protein</fullName>
    </submittedName>
</protein>
<proteinExistence type="predicted"/>
<accession>N4WML5</accession>
<dbReference type="AlphaFoldDB" id="N4WML5"/>
<reference evidence="3" key="2">
    <citation type="journal article" date="2013" name="PLoS Genet.">
        <title>Comparative genome structure, secondary metabolite, and effector coding capacity across Cochliobolus pathogens.</title>
        <authorList>
            <person name="Condon B.J."/>
            <person name="Leng Y."/>
            <person name="Wu D."/>
            <person name="Bushley K.E."/>
            <person name="Ohm R.A."/>
            <person name="Otillar R."/>
            <person name="Martin J."/>
            <person name="Schackwitz W."/>
            <person name="Grimwood J."/>
            <person name="MohdZainudin N."/>
            <person name="Xue C."/>
            <person name="Wang R."/>
            <person name="Manning V.A."/>
            <person name="Dhillon B."/>
            <person name="Tu Z.J."/>
            <person name="Steffenson B.J."/>
            <person name="Salamov A."/>
            <person name="Sun H."/>
            <person name="Lowry S."/>
            <person name="LaButti K."/>
            <person name="Han J."/>
            <person name="Copeland A."/>
            <person name="Lindquist E."/>
            <person name="Barry K."/>
            <person name="Schmutz J."/>
            <person name="Baker S.E."/>
            <person name="Ciuffetti L.M."/>
            <person name="Grigoriev I.V."/>
            <person name="Zhong S."/>
            <person name="Turgeon B.G."/>
        </authorList>
    </citation>
    <scope>NUCLEOTIDE SEQUENCE [LARGE SCALE GENOMIC DNA]</scope>
    <source>
        <strain evidence="3">C4 / ATCC 48331 / race T</strain>
    </source>
</reference>
<evidence type="ECO:0000256" key="1">
    <source>
        <dbReference type="SAM" id="MobiDB-lite"/>
    </source>
</evidence>
<name>N4WML5_COCH4</name>
<evidence type="ECO:0000313" key="3">
    <source>
        <dbReference type="Proteomes" id="UP000012338"/>
    </source>
</evidence>
<organism evidence="2 3">
    <name type="scientific">Cochliobolus heterostrophus (strain C4 / ATCC 48331 / race T)</name>
    <name type="common">Southern corn leaf blight fungus</name>
    <name type="synonym">Bipolaris maydis</name>
    <dbReference type="NCBI Taxonomy" id="665024"/>
    <lineage>
        <taxon>Eukaryota</taxon>
        <taxon>Fungi</taxon>
        <taxon>Dikarya</taxon>
        <taxon>Ascomycota</taxon>
        <taxon>Pezizomycotina</taxon>
        <taxon>Dothideomycetes</taxon>
        <taxon>Pleosporomycetidae</taxon>
        <taxon>Pleosporales</taxon>
        <taxon>Pleosporineae</taxon>
        <taxon>Pleosporaceae</taxon>
        <taxon>Bipolaris</taxon>
    </lineage>
</organism>
<keyword evidence="3" id="KW-1185">Reference proteome</keyword>
<dbReference type="OrthoDB" id="3763505at2759"/>
<dbReference type="Proteomes" id="UP000012338">
    <property type="component" value="Unassembled WGS sequence"/>
</dbReference>